<keyword evidence="1" id="KW-1133">Transmembrane helix</keyword>
<dbReference type="Gene3D" id="3.40.390.10">
    <property type="entry name" value="Collagenase (Catalytic Domain)"/>
    <property type="match status" value="1"/>
</dbReference>
<dbReference type="EMBL" id="FPAS01000001">
    <property type="protein sequence ID" value="SFT36003.1"/>
    <property type="molecule type" value="Genomic_DNA"/>
</dbReference>
<evidence type="ECO:0000313" key="2">
    <source>
        <dbReference type="EMBL" id="SFT36003.1"/>
    </source>
</evidence>
<dbReference type="PANTHER" id="PTHR30164">
    <property type="entry name" value="MTFA PEPTIDASE"/>
    <property type="match status" value="1"/>
</dbReference>
<dbReference type="CDD" id="cd20169">
    <property type="entry name" value="Peptidase_M90_mtfA"/>
    <property type="match status" value="1"/>
</dbReference>
<dbReference type="GO" id="GO:0004177">
    <property type="term" value="F:aminopeptidase activity"/>
    <property type="evidence" value="ECO:0007669"/>
    <property type="project" value="TreeGrafter"/>
</dbReference>
<dbReference type="InterPro" id="IPR010384">
    <property type="entry name" value="MtfA_fam"/>
</dbReference>
<keyword evidence="3" id="KW-1185">Reference proteome</keyword>
<evidence type="ECO:0000256" key="1">
    <source>
        <dbReference type="SAM" id="Phobius"/>
    </source>
</evidence>
<feature type="transmembrane region" description="Helical" evidence="1">
    <location>
        <begin position="9"/>
        <end position="27"/>
    </location>
</feature>
<dbReference type="AlphaFoldDB" id="A0A1I6XCZ9"/>
<evidence type="ECO:0000313" key="3">
    <source>
        <dbReference type="Proteomes" id="UP000236454"/>
    </source>
</evidence>
<dbReference type="Pfam" id="PF06167">
    <property type="entry name" value="Peptidase_M90"/>
    <property type="match status" value="1"/>
</dbReference>
<gene>
    <name evidence="2" type="ORF">SAMN05216474_0096</name>
</gene>
<organism evidence="2 3">
    <name type="scientific">Lishizhenia tianjinensis</name>
    <dbReference type="NCBI Taxonomy" id="477690"/>
    <lineage>
        <taxon>Bacteria</taxon>
        <taxon>Pseudomonadati</taxon>
        <taxon>Bacteroidota</taxon>
        <taxon>Flavobacteriia</taxon>
        <taxon>Flavobacteriales</taxon>
        <taxon>Crocinitomicaceae</taxon>
        <taxon>Lishizhenia</taxon>
    </lineage>
</organism>
<dbReference type="Gene3D" id="1.10.472.150">
    <property type="entry name" value="Glucose-regulated metallo-peptidase M90, N-terminal domain"/>
    <property type="match status" value="1"/>
</dbReference>
<name>A0A1I6XCZ9_9FLAO</name>
<dbReference type="InterPro" id="IPR042252">
    <property type="entry name" value="MtfA_N"/>
</dbReference>
<sequence>MTVRFIKKYLLELILLITAIWCIISYVDTPYMMSMGVFLVLSAFFIWILISQQKEKSKARIRRYEINTNDRYWLNEHIPFYKNLKAEQKKVFEHRIGLFLAEIRVTEIGKEHAEKSTAFYVASAAIIAFWGLPYWNYGELSEVLVYPDNFNKDFEVGQTHTIQGQVYDGGLMDSTMSLSLSALKLGFNNDSDKKNVGVHEFAHLLDKEDGSIDGLPFMMTKEIREKWVVLAQREILKIQKGKSDINPYGATNAAEFFAVITEYYKERPKLMARKHPELFAVLEGVFHGK</sequence>
<dbReference type="GO" id="GO:0008237">
    <property type="term" value="F:metallopeptidase activity"/>
    <property type="evidence" value="ECO:0007669"/>
    <property type="project" value="InterPro"/>
</dbReference>
<keyword evidence="1" id="KW-0812">Transmembrane</keyword>
<dbReference type="STRING" id="477690.SAMN05216474_0096"/>
<keyword evidence="1" id="KW-0472">Membrane</keyword>
<dbReference type="GO" id="GO:0005829">
    <property type="term" value="C:cytosol"/>
    <property type="evidence" value="ECO:0007669"/>
    <property type="project" value="TreeGrafter"/>
</dbReference>
<dbReference type="Proteomes" id="UP000236454">
    <property type="component" value="Unassembled WGS sequence"/>
</dbReference>
<dbReference type="InterPro" id="IPR024079">
    <property type="entry name" value="MetalloPept_cat_dom_sf"/>
</dbReference>
<accession>A0A1I6XCZ9</accession>
<dbReference type="OrthoDB" id="9786424at2"/>
<dbReference type="RefSeq" id="WP_090245057.1">
    <property type="nucleotide sequence ID" value="NZ_FPAS01000001.1"/>
</dbReference>
<evidence type="ECO:0008006" key="4">
    <source>
        <dbReference type="Google" id="ProtNLM"/>
    </source>
</evidence>
<feature type="transmembrane region" description="Helical" evidence="1">
    <location>
        <begin position="33"/>
        <end position="50"/>
    </location>
</feature>
<proteinExistence type="predicted"/>
<reference evidence="2 3" key="1">
    <citation type="submission" date="2016-10" db="EMBL/GenBank/DDBJ databases">
        <authorList>
            <person name="de Groot N.N."/>
        </authorList>
    </citation>
    <scope>NUCLEOTIDE SEQUENCE [LARGE SCALE GENOMIC DNA]</scope>
    <source>
        <strain evidence="2 3">CGMCC 1.7005</strain>
    </source>
</reference>
<dbReference type="PANTHER" id="PTHR30164:SF2">
    <property type="entry name" value="PROTEIN MTFA"/>
    <property type="match status" value="1"/>
</dbReference>
<feature type="transmembrane region" description="Helical" evidence="1">
    <location>
        <begin position="117"/>
        <end position="135"/>
    </location>
</feature>
<protein>
    <recommendedName>
        <fullName evidence="4">Peptidase</fullName>
    </recommendedName>
</protein>
<dbReference type="SUPFAM" id="SSF55486">
    <property type="entry name" value="Metalloproteases ('zincins'), catalytic domain"/>
    <property type="match status" value="1"/>
</dbReference>